<evidence type="ECO:0000313" key="1">
    <source>
        <dbReference type="EMBL" id="OEU23439.1"/>
    </source>
</evidence>
<gene>
    <name evidence="1" type="ORF">FRACYDRAFT_179313</name>
</gene>
<dbReference type="Pfam" id="PF25192">
    <property type="entry name" value="DiatomPyrShell"/>
    <property type="match status" value="1"/>
</dbReference>
<protein>
    <submittedName>
        <fullName evidence="1">Uncharacterized protein</fullName>
    </submittedName>
</protein>
<dbReference type="OrthoDB" id="35968at2759"/>
<keyword evidence="2" id="KW-1185">Reference proteome</keyword>
<name>A0A1E7FZ58_9STRA</name>
<dbReference type="InterPro" id="IPR057491">
    <property type="entry name" value="DiatomPyrShell"/>
</dbReference>
<dbReference type="InParanoid" id="A0A1E7FZ58"/>
<dbReference type="Proteomes" id="UP000095751">
    <property type="component" value="Unassembled WGS sequence"/>
</dbReference>
<reference evidence="1 2" key="1">
    <citation type="submission" date="2016-09" db="EMBL/GenBank/DDBJ databases">
        <title>Extensive genetic diversity and differential bi-allelic expression allows diatom success in the polar Southern Ocean.</title>
        <authorList>
            <consortium name="DOE Joint Genome Institute"/>
            <person name="Mock T."/>
            <person name="Otillar R.P."/>
            <person name="Strauss J."/>
            <person name="Dupont C."/>
            <person name="Frickenhaus S."/>
            <person name="Maumus F."/>
            <person name="Mcmullan M."/>
            <person name="Sanges R."/>
            <person name="Schmutz J."/>
            <person name="Toseland A."/>
            <person name="Valas R."/>
            <person name="Veluchamy A."/>
            <person name="Ward B.J."/>
            <person name="Allen A."/>
            <person name="Barry K."/>
            <person name="Falciatore A."/>
            <person name="Ferrante M."/>
            <person name="Fortunato A.E."/>
            <person name="Gloeckner G."/>
            <person name="Gruber A."/>
            <person name="Hipkin R."/>
            <person name="Janech M."/>
            <person name="Kroth P."/>
            <person name="Leese F."/>
            <person name="Lindquist E."/>
            <person name="Lyon B.R."/>
            <person name="Martin J."/>
            <person name="Mayer C."/>
            <person name="Parker M."/>
            <person name="Quesneville H."/>
            <person name="Raymond J."/>
            <person name="Uhlig C."/>
            <person name="Valentin K.U."/>
            <person name="Worden A.Z."/>
            <person name="Armbrust E.V."/>
            <person name="Bowler C."/>
            <person name="Green B."/>
            <person name="Moulton V."/>
            <person name="Van Oosterhout C."/>
            <person name="Grigoriev I."/>
        </authorList>
    </citation>
    <scope>NUCLEOTIDE SEQUENCE [LARGE SCALE GENOMIC DNA]</scope>
    <source>
        <strain evidence="1 2">CCMP1102</strain>
    </source>
</reference>
<dbReference type="KEGG" id="fcy:FRACYDRAFT_179313"/>
<sequence length="269" mass="29695">MARPSTETKTNANKLATVNIAAPPVTEIEIETELQQSLPSVWERNKHSEIHGGSQKTWSFVQNSNMVQVHMKSDGNPMNANIELWQGPGNTPQKVTLYSEDGKARPFRSFFSTPDSTNGSSNSISIRNTASMEFPIQAVLEGGKETASTSTLGNNNNEKMVQGGATITERFEPNVNSVQVFISSEGRPINCRIELISGPNNIKQVMEVYCEEGNTRPFYTIIETPGYTTGVVRIINCSTMEFPFTSIVQPWDVVSTREMNHQMNTNLGG</sequence>
<accession>A0A1E7FZ58</accession>
<feature type="non-terminal residue" evidence="1">
    <location>
        <position position="269"/>
    </location>
</feature>
<dbReference type="AlphaFoldDB" id="A0A1E7FZ58"/>
<proteinExistence type="predicted"/>
<evidence type="ECO:0000313" key="2">
    <source>
        <dbReference type="Proteomes" id="UP000095751"/>
    </source>
</evidence>
<dbReference type="EMBL" id="KV784353">
    <property type="protein sequence ID" value="OEU23439.1"/>
    <property type="molecule type" value="Genomic_DNA"/>
</dbReference>
<organism evidence="1 2">
    <name type="scientific">Fragilariopsis cylindrus CCMP1102</name>
    <dbReference type="NCBI Taxonomy" id="635003"/>
    <lineage>
        <taxon>Eukaryota</taxon>
        <taxon>Sar</taxon>
        <taxon>Stramenopiles</taxon>
        <taxon>Ochrophyta</taxon>
        <taxon>Bacillariophyta</taxon>
        <taxon>Bacillariophyceae</taxon>
        <taxon>Bacillariophycidae</taxon>
        <taxon>Bacillariales</taxon>
        <taxon>Bacillariaceae</taxon>
        <taxon>Fragilariopsis</taxon>
    </lineage>
</organism>